<dbReference type="PANTHER" id="PTHR42109">
    <property type="entry name" value="UNPLACED GENOMIC SCAFFOLD UM_SCAF_CONTIG_1.265, WHOLE GENOME SHOTGUN SEQUENCE"/>
    <property type="match status" value="1"/>
</dbReference>
<gene>
    <name evidence="4" type="ORF">D0Z07_7622</name>
</gene>
<organism evidence="4 5">
    <name type="scientific">Hyphodiscus hymeniophilus</name>
    <dbReference type="NCBI Taxonomy" id="353542"/>
    <lineage>
        <taxon>Eukaryota</taxon>
        <taxon>Fungi</taxon>
        <taxon>Dikarya</taxon>
        <taxon>Ascomycota</taxon>
        <taxon>Pezizomycotina</taxon>
        <taxon>Leotiomycetes</taxon>
        <taxon>Helotiales</taxon>
        <taxon>Hyphodiscaceae</taxon>
        <taxon>Hyphodiscus</taxon>
    </lineage>
</organism>
<feature type="transmembrane region" description="Helical" evidence="2">
    <location>
        <begin position="6"/>
        <end position="25"/>
    </location>
</feature>
<keyword evidence="5" id="KW-1185">Reference proteome</keyword>
<dbReference type="Pfam" id="PF24800">
    <property type="entry name" value="DUF7702"/>
    <property type="match status" value="1"/>
</dbReference>
<evidence type="ECO:0000256" key="2">
    <source>
        <dbReference type="SAM" id="Phobius"/>
    </source>
</evidence>
<accession>A0A9P6VEJ3</accession>
<feature type="transmembrane region" description="Helical" evidence="2">
    <location>
        <begin position="135"/>
        <end position="155"/>
    </location>
</feature>
<feature type="transmembrane region" description="Helical" evidence="2">
    <location>
        <begin position="102"/>
        <end position="123"/>
    </location>
</feature>
<feature type="transmembrane region" description="Helical" evidence="2">
    <location>
        <begin position="217"/>
        <end position="236"/>
    </location>
</feature>
<keyword evidence="2" id="KW-0812">Transmembrane</keyword>
<evidence type="ECO:0000256" key="1">
    <source>
        <dbReference type="SAM" id="MobiDB-lite"/>
    </source>
</evidence>
<dbReference type="Proteomes" id="UP000785200">
    <property type="component" value="Unassembled WGS sequence"/>
</dbReference>
<evidence type="ECO:0000313" key="4">
    <source>
        <dbReference type="EMBL" id="KAG0646430.1"/>
    </source>
</evidence>
<keyword evidence="2" id="KW-0472">Membrane</keyword>
<name>A0A9P6VEJ3_9HELO</name>
<reference evidence="4" key="1">
    <citation type="submission" date="2019-07" db="EMBL/GenBank/DDBJ databases">
        <title>Hyphodiscus hymeniophilus genome sequencing and assembly.</title>
        <authorList>
            <person name="Kramer G."/>
            <person name="Nodwell J."/>
        </authorList>
    </citation>
    <scope>NUCLEOTIDE SEQUENCE</scope>
    <source>
        <strain evidence="4">ATCC 34498</strain>
    </source>
</reference>
<feature type="transmembrane region" description="Helical" evidence="2">
    <location>
        <begin position="59"/>
        <end position="81"/>
    </location>
</feature>
<feature type="domain" description="DUF7702" evidence="3">
    <location>
        <begin position="3"/>
        <end position="239"/>
    </location>
</feature>
<dbReference type="OrthoDB" id="2560628at2759"/>
<feature type="transmembrane region" description="Helical" evidence="2">
    <location>
        <begin position="32"/>
        <end position="53"/>
    </location>
</feature>
<dbReference type="AlphaFoldDB" id="A0A9P6VEJ3"/>
<evidence type="ECO:0000259" key="3">
    <source>
        <dbReference type="Pfam" id="PF24800"/>
    </source>
</evidence>
<proteinExistence type="predicted"/>
<dbReference type="InterPro" id="IPR056119">
    <property type="entry name" value="DUF7702"/>
</dbReference>
<protein>
    <recommendedName>
        <fullName evidence="3">DUF7702 domain-containing protein</fullName>
    </recommendedName>
</protein>
<feature type="transmembrane region" description="Helical" evidence="2">
    <location>
        <begin position="175"/>
        <end position="197"/>
    </location>
</feature>
<dbReference type="EMBL" id="VNKQ01000015">
    <property type="protein sequence ID" value="KAG0646430.1"/>
    <property type="molecule type" value="Genomic_DNA"/>
</dbReference>
<evidence type="ECO:0000313" key="5">
    <source>
        <dbReference type="Proteomes" id="UP000785200"/>
    </source>
</evidence>
<sequence>MVDVFAIIEVAVYIALVSPITYILLKHGRKGILGWLALQSFCFTRIIGNILVLKDGDNSTAATIINSIGLSPLLIGTIGIIHEARSARHPKLHRGREWCFVLNFHTMITVAMVLVVMGVIHMIDKTQTKTSENLMKLGMIITVFCYGQCWLYVGLSFLPSQVEPSAPALAEGLTLLYGVIAALPFIGIRQVYGLKIFIDDLNNEGNSKFATSKPAKYLLSAIPEFLAICIFCFVGIRTRHLSKLVKGSKYTVVEGVGQGYQGPNDDRLPLQYMPPQQGEGKYEPYKQPYPNQGPKEEYSPQVQQPVY</sequence>
<keyword evidence="2" id="KW-1133">Transmembrane helix</keyword>
<dbReference type="PANTHER" id="PTHR42109:SF3">
    <property type="entry name" value="INTEGRAL MEMBRANE PROTEIN (AFU_ORTHOLOGUE AFUA_5G00100)"/>
    <property type="match status" value="1"/>
</dbReference>
<feature type="region of interest" description="Disordered" evidence="1">
    <location>
        <begin position="261"/>
        <end position="307"/>
    </location>
</feature>
<comment type="caution">
    <text evidence="4">The sequence shown here is derived from an EMBL/GenBank/DDBJ whole genome shotgun (WGS) entry which is preliminary data.</text>
</comment>